<dbReference type="RefSeq" id="WP_188780679.1">
    <property type="nucleotide sequence ID" value="NZ_BMKQ01000001.1"/>
</dbReference>
<comment type="caution">
    <text evidence="2">The sequence shown here is derived from an EMBL/GenBank/DDBJ whole genome shotgun (WGS) entry which is preliminary data.</text>
</comment>
<proteinExistence type="predicted"/>
<protein>
    <recommendedName>
        <fullName evidence="4">Class I SAM-dependent methyltransferase</fullName>
    </recommendedName>
</protein>
<evidence type="ECO:0008006" key="4">
    <source>
        <dbReference type="Google" id="ProtNLM"/>
    </source>
</evidence>
<accession>A0A917BQY2</accession>
<keyword evidence="3" id="KW-1185">Reference proteome</keyword>
<sequence length="268" mass="30694">MGERWWQWLRHPRLDSLPIGPTARPSLTELAQQFKTDKWGLHRYTPHYEHHFGPWRDRRFTMLEIGIGGYARKRGGASLRMWKAFFGDAQIVGLDIEDKSSVEEHRIRTYQGSQTDPAVLERILADQGEISIIVDDGSHRPAHVRETFARLFPRLAPEGLYAIEDIQTSYWPAWGGSADLHDPATSMALVKDLLDGLHHEEFPFLDEGYEPTYTDLHVQAVHAYHNLVIIEKGSNREGTNSTRTPRLRPGAPPARPVAEQRAPYRHQP</sequence>
<dbReference type="Gene3D" id="3.40.50.150">
    <property type="entry name" value="Vaccinia Virus protein VP39"/>
    <property type="match status" value="1"/>
</dbReference>
<dbReference type="SUPFAM" id="SSF53335">
    <property type="entry name" value="S-adenosyl-L-methionine-dependent methyltransferases"/>
    <property type="match status" value="1"/>
</dbReference>
<feature type="region of interest" description="Disordered" evidence="1">
    <location>
        <begin position="234"/>
        <end position="268"/>
    </location>
</feature>
<evidence type="ECO:0000313" key="2">
    <source>
        <dbReference type="EMBL" id="GGF55694.1"/>
    </source>
</evidence>
<evidence type="ECO:0000256" key="1">
    <source>
        <dbReference type="SAM" id="MobiDB-lite"/>
    </source>
</evidence>
<dbReference type="AlphaFoldDB" id="A0A917BQY2"/>
<organism evidence="2 3">
    <name type="scientific">Marmoricola endophyticus</name>
    <dbReference type="NCBI Taxonomy" id="2040280"/>
    <lineage>
        <taxon>Bacteria</taxon>
        <taxon>Bacillati</taxon>
        <taxon>Actinomycetota</taxon>
        <taxon>Actinomycetes</taxon>
        <taxon>Propionibacteriales</taxon>
        <taxon>Nocardioidaceae</taxon>
        <taxon>Marmoricola</taxon>
    </lineage>
</organism>
<dbReference type="Proteomes" id="UP000649179">
    <property type="component" value="Unassembled WGS sequence"/>
</dbReference>
<reference evidence="2" key="2">
    <citation type="submission" date="2020-09" db="EMBL/GenBank/DDBJ databases">
        <authorList>
            <person name="Sun Q."/>
            <person name="Zhou Y."/>
        </authorList>
    </citation>
    <scope>NUCLEOTIDE SEQUENCE</scope>
    <source>
        <strain evidence="2">CGMCC 1.16067</strain>
    </source>
</reference>
<reference evidence="2" key="1">
    <citation type="journal article" date="2014" name="Int. J. Syst. Evol. Microbiol.">
        <title>Complete genome sequence of Corynebacterium casei LMG S-19264T (=DSM 44701T), isolated from a smear-ripened cheese.</title>
        <authorList>
            <consortium name="US DOE Joint Genome Institute (JGI-PGF)"/>
            <person name="Walter F."/>
            <person name="Albersmeier A."/>
            <person name="Kalinowski J."/>
            <person name="Ruckert C."/>
        </authorList>
    </citation>
    <scope>NUCLEOTIDE SEQUENCE</scope>
    <source>
        <strain evidence="2">CGMCC 1.16067</strain>
    </source>
</reference>
<gene>
    <name evidence="2" type="ORF">GCM10011519_32030</name>
</gene>
<evidence type="ECO:0000313" key="3">
    <source>
        <dbReference type="Proteomes" id="UP000649179"/>
    </source>
</evidence>
<name>A0A917BQY2_9ACTN</name>
<dbReference type="InterPro" id="IPR029063">
    <property type="entry name" value="SAM-dependent_MTases_sf"/>
</dbReference>
<dbReference type="EMBL" id="BMKQ01000001">
    <property type="protein sequence ID" value="GGF55694.1"/>
    <property type="molecule type" value="Genomic_DNA"/>
</dbReference>